<reference evidence="1 2" key="1">
    <citation type="submission" date="2024-04" db="EMBL/GenBank/DDBJ databases">
        <authorList>
            <person name="Rising A."/>
            <person name="Reimegard J."/>
            <person name="Sonavane S."/>
            <person name="Akerstrom W."/>
            <person name="Nylinder S."/>
            <person name="Hedman E."/>
            <person name="Kallberg Y."/>
        </authorList>
    </citation>
    <scope>NUCLEOTIDE SEQUENCE [LARGE SCALE GENOMIC DNA]</scope>
</reference>
<keyword evidence="2" id="KW-1185">Reference proteome</keyword>
<dbReference type="InterPro" id="IPR011333">
    <property type="entry name" value="SKP1/BTB/POZ_sf"/>
</dbReference>
<protein>
    <submittedName>
        <fullName evidence="1">Uncharacterized protein</fullName>
    </submittedName>
</protein>
<name>A0AAV1ZW49_9ARAC</name>
<proteinExistence type="predicted"/>
<sequence>MTDYERKAIETAHFTCIWKLQSIGITFDSNSPTMTAQAIEMTKWKLKIYCGIAGPIIFLISRKNEDDGPDRINIHFELSFLGINGLPLIKEVGEKQFSKGDHFVFPNFADEYLVFIERRAEFLPKDELTIRCRMWKAGTEISKSDMYYARTIFEADRSVNDLTIENFTSLQVGQVKKFSLKPPSTKDYKLTLQLYITEKNSEESLCMDIKYHGISWHNIKICLLDFEKKVVHSDEQSGTFCCSFFDFFKRNELIDDEASLLPNNVLTLRCEIEGKPKIVWNGIENYSFLKSLNLSEHKEGMQSGEQEALIVPSSSTEAFKSLLKERFLREVAHRTNSKSIPAHKFTPNAHSLGLKAMFSGDMEEKRSKYADIFDLDEDRLRGLPSYIYMDAVGELQLRGATDLSRAAIIYELMEPIRKSFSFLKPNFTAISVCNVQRTKKNIASFRYATKQGIFSIRFVVKHQRAKF</sequence>
<evidence type="ECO:0000313" key="1">
    <source>
        <dbReference type="EMBL" id="CAL1275373.1"/>
    </source>
</evidence>
<gene>
    <name evidence="1" type="ORF">LARSCL_LOCUS8027</name>
</gene>
<accession>A0AAV1ZW49</accession>
<comment type="caution">
    <text evidence="1">The sequence shown here is derived from an EMBL/GenBank/DDBJ whole genome shotgun (WGS) entry which is preliminary data.</text>
</comment>
<dbReference type="AlphaFoldDB" id="A0AAV1ZW49"/>
<organism evidence="1 2">
    <name type="scientific">Larinioides sclopetarius</name>
    <dbReference type="NCBI Taxonomy" id="280406"/>
    <lineage>
        <taxon>Eukaryota</taxon>
        <taxon>Metazoa</taxon>
        <taxon>Ecdysozoa</taxon>
        <taxon>Arthropoda</taxon>
        <taxon>Chelicerata</taxon>
        <taxon>Arachnida</taxon>
        <taxon>Araneae</taxon>
        <taxon>Araneomorphae</taxon>
        <taxon>Entelegynae</taxon>
        <taxon>Araneoidea</taxon>
        <taxon>Araneidae</taxon>
        <taxon>Larinioides</taxon>
    </lineage>
</organism>
<dbReference type="Gene3D" id="3.30.710.10">
    <property type="entry name" value="Potassium Channel Kv1.1, Chain A"/>
    <property type="match status" value="1"/>
</dbReference>
<dbReference type="Proteomes" id="UP001497382">
    <property type="component" value="Unassembled WGS sequence"/>
</dbReference>
<evidence type="ECO:0000313" key="2">
    <source>
        <dbReference type="Proteomes" id="UP001497382"/>
    </source>
</evidence>
<dbReference type="SUPFAM" id="SSF54695">
    <property type="entry name" value="POZ domain"/>
    <property type="match status" value="1"/>
</dbReference>
<dbReference type="SUPFAM" id="SSF49599">
    <property type="entry name" value="TRAF domain-like"/>
    <property type="match status" value="1"/>
</dbReference>
<dbReference type="EMBL" id="CAXIEN010000084">
    <property type="protein sequence ID" value="CAL1275373.1"/>
    <property type="molecule type" value="Genomic_DNA"/>
</dbReference>